<feature type="coiled-coil region" evidence="2">
    <location>
        <begin position="148"/>
        <end position="196"/>
    </location>
</feature>
<dbReference type="InterPro" id="IPR051932">
    <property type="entry name" value="Bact_StressResp_Reg"/>
</dbReference>
<dbReference type="eggNOG" id="COG1366">
    <property type="taxonomic scope" value="Bacteria"/>
</dbReference>
<dbReference type="Gene3D" id="3.30.450.20">
    <property type="entry name" value="PAS domain"/>
    <property type="match status" value="1"/>
</dbReference>
<dbReference type="InterPro" id="IPR035965">
    <property type="entry name" value="PAS-like_dom_sf"/>
</dbReference>
<proteinExistence type="predicted"/>
<dbReference type="InterPro" id="IPR000014">
    <property type="entry name" value="PAS"/>
</dbReference>
<protein>
    <recommendedName>
        <fullName evidence="3">STAS domain-containing protein</fullName>
    </recommendedName>
</protein>
<dbReference type="PROSITE" id="PS50801">
    <property type="entry name" value="STAS"/>
    <property type="match status" value="1"/>
</dbReference>
<reference evidence="4 5" key="1">
    <citation type="submission" date="2013-05" db="EMBL/GenBank/DDBJ databases">
        <title>Genome assembly of Chondromyces apiculatus DSM 436.</title>
        <authorList>
            <person name="Sharma G."/>
            <person name="Khatri I."/>
            <person name="Kaur C."/>
            <person name="Mayilraj S."/>
            <person name="Subramanian S."/>
        </authorList>
    </citation>
    <scope>NUCLEOTIDE SEQUENCE [LARGE SCALE GENOMIC DNA]</scope>
    <source>
        <strain evidence="4 5">DSM 436</strain>
    </source>
</reference>
<evidence type="ECO:0000259" key="3">
    <source>
        <dbReference type="PROSITE" id="PS50801"/>
    </source>
</evidence>
<accession>A0A017TIN8</accession>
<feature type="domain" description="STAS" evidence="3">
    <location>
        <begin position="202"/>
        <end position="313"/>
    </location>
</feature>
<evidence type="ECO:0000256" key="1">
    <source>
        <dbReference type="ARBA" id="ARBA00022553"/>
    </source>
</evidence>
<dbReference type="InterPro" id="IPR002645">
    <property type="entry name" value="STAS_dom"/>
</dbReference>
<dbReference type="InterPro" id="IPR036513">
    <property type="entry name" value="STAS_dom_sf"/>
</dbReference>
<dbReference type="PANTHER" id="PTHR33745:SF3">
    <property type="entry name" value="RSBT CO-ANTAGONIST PROTEIN RSBRC"/>
    <property type="match status" value="1"/>
</dbReference>
<dbReference type="Pfam" id="PF08448">
    <property type="entry name" value="PAS_4"/>
    <property type="match status" value="1"/>
</dbReference>
<name>A0A017TIN8_9BACT</name>
<evidence type="ECO:0000313" key="5">
    <source>
        <dbReference type="Proteomes" id="UP000019678"/>
    </source>
</evidence>
<dbReference type="Proteomes" id="UP000019678">
    <property type="component" value="Unassembled WGS sequence"/>
</dbReference>
<dbReference type="STRING" id="1192034.CAP_2628"/>
<keyword evidence="1" id="KW-0597">Phosphoprotein</keyword>
<dbReference type="Gene3D" id="3.30.750.24">
    <property type="entry name" value="STAS domain"/>
    <property type="match status" value="1"/>
</dbReference>
<dbReference type="InterPro" id="IPR013656">
    <property type="entry name" value="PAS_4"/>
</dbReference>
<keyword evidence="5" id="KW-1185">Reference proteome</keyword>
<dbReference type="EMBL" id="ASRX01000002">
    <property type="protein sequence ID" value="EYF08767.1"/>
    <property type="molecule type" value="Genomic_DNA"/>
</dbReference>
<sequence>MSDEREIAALRAENLQLRERLAQRERDLDEARRSSECHGQRADTLEEVLRAVPDLFFQVARDGTILRCIIRPSDDFYMPPEEFMGKPMQDILPPHLGKQFVEALTKVNASGEAGKVEYELPMQGVPRWYEGRFIPIERGEVVVVVRDITEQRQDREALRLLNTELEARVEERTVALEAASEQRLALQRQVIDAQRASLHALSTPLVPIARRVVAVPLIGDIGPERAAQLLETILAGVQARGVAVVLLDVTGVPSLDAAAAEGVVRVSRAVALLGAELILTGIGPEVARMLVSMGAALGGLRTMSSLEQGIAHALGRVDLGATDVSRGERDRQRVGGRART</sequence>
<feature type="coiled-coil region" evidence="2">
    <location>
        <begin position="7"/>
        <end position="34"/>
    </location>
</feature>
<dbReference type="SUPFAM" id="SSF55785">
    <property type="entry name" value="PYP-like sensor domain (PAS domain)"/>
    <property type="match status" value="1"/>
</dbReference>
<dbReference type="SUPFAM" id="SSF52091">
    <property type="entry name" value="SpoIIaa-like"/>
    <property type="match status" value="1"/>
</dbReference>
<evidence type="ECO:0000313" key="4">
    <source>
        <dbReference type="EMBL" id="EYF08767.1"/>
    </source>
</evidence>
<dbReference type="Pfam" id="PF01740">
    <property type="entry name" value="STAS"/>
    <property type="match status" value="1"/>
</dbReference>
<dbReference type="PANTHER" id="PTHR33745">
    <property type="entry name" value="RSBT ANTAGONIST PROTEIN RSBS-RELATED"/>
    <property type="match status" value="1"/>
</dbReference>
<dbReference type="RefSeq" id="WP_044234977.1">
    <property type="nucleotide sequence ID" value="NZ_ASRX01000002.1"/>
</dbReference>
<comment type="caution">
    <text evidence="4">The sequence shown here is derived from an EMBL/GenBank/DDBJ whole genome shotgun (WGS) entry which is preliminary data.</text>
</comment>
<dbReference type="CDD" id="cd07041">
    <property type="entry name" value="STAS_RsbR_RsbS_like"/>
    <property type="match status" value="1"/>
</dbReference>
<evidence type="ECO:0000256" key="2">
    <source>
        <dbReference type="SAM" id="Coils"/>
    </source>
</evidence>
<keyword evidence="2" id="KW-0175">Coiled coil</keyword>
<organism evidence="4 5">
    <name type="scientific">Chondromyces apiculatus DSM 436</name>
    <dbReference type="NCBI Taxonomy" id="1192034"/>
    <lineage>
        <taxon>Bacteria</taxon>
        <taxon>Pseudomonadati</taxon>
        <taxon>Myxococcota</taxon>
        <taxon>Polyangia</taxon>
        <taxon>Polyangiales</taxon>
        <taxon>Polyangiaceae</taxon>
        <taxon>Chondromyces</taxon>
    </lineage>
</organism>
<gene>
    <name evidence="4" type="ORF">CAP_2628</name>
</gene>
<dbReference type="AlphaFoldDB" id="A0A017TIN8"/>
<dbReference type="CDD" id="cd00130">
    <property type="entry name" value="PAS"/>
    <property type="match status" value="1"/>
</dbReference>